<sequence length="364" mass="39252">MISRAVAALISVFAATAAWADPIGVLVTTLPQKELVEKIGGDAVAVTVMVPQGADPHSYEPKPSQVQAASSAKVWFTVGMPLEASQLDRVKAVAPDLKVVPLASVVEPVAMKTALEIEDEAEECHDENCHECHDKDAHHGDKDCHHDKDGHHDSCTCGQDKDDHDKACHDEGCHDCHDSDCHHDACECGHEEGHHHHHHHHDGQPDPHLWLSAKCAVPESELICKTLSELLPDQAETFKANQEKFAASAAELDSKLADILKNAKGKAFLTFHPAWGYFARDYGLIQVPIEVEGKEPGPQTLAKITDFAKSQGVKALIVEPQFSTQSASVVAKSLGVPMVTVDPLAPNWEDSLISAAQAIANGVK</sequence>
<dbReference type="STRING" id="885272.JonanDRAFT_0356"/>
<dbReference type="SUPFAM" id="SSF53807">
    <property type="entry name" value="Helical backbone' metal receptor"/>
    <property type="match status" value="1"/>
</dbReference>
<dbReference type="InterPro" id="IPR050492">
    <property type="entry name" value="Bact_metal-bind_prot9"/>
</dbReference>
<dbReference type="GO" id="GO:0030001">
    <property type="term" value="P:metal ion transport"/>
    <property type="evidence" value="ECO:0007669"/>
    <property type="project" value="InterPro"/>
</dbReference>
<dbReference type="AlphaFoldDB" id="H0UIY1"/>
<dbReference type="PRINTS" id="PR00691">
    <property type="entry name" value="ADHESINB"/>
</dbReference>
<dbReference type="GO" id="GO:0046872">
    <property type="term" value="F:metal ion binding"/>
    <property type="evidence" value="ECO:0007669"/>
    <property type="project" value="InterPro"/>
</dbReference>
<dbReference type="eggNOG" id="COG0803">
    <property type="taxonomic scope" value="Bacteria"/>
</dbReference>
<accession>H0UIY1</accession>
<evidence type="ECO:0000313" key="5">
    <source>
        <dbReference type="EMBL" id="EHM12775.1"/>
    </source>
</evidence>
<reference evidence="5 6" key="1">
    <citation type="submission" date="2011-11" db="EMBL/GenBank/DDBJ databases">
        <title>The Noncontiguous Finished genome of Jonquetella anthropi DSM 22815.</title>
        <authorList>
            <consortium name="US DOE Joint Genome Institute (JGI-PGF)"/>
            <person name="Lucas S."/>
            <person name="Copeland A."/>
            <person name="Lapidus A."/>
            <person name="Glavina del Rio T."/>
            <person name="Dalin E."/>
            <person name="Tice H."/>
            <person name="Bruce D."/>
            <person name="Goodwin L."/>
            <person name="Pitluck S."/>
            <person name="Peters L."/>
            <person name="Mikhailova N."/>
            <person name="Held B."/>
            <person name="Kyrpides N."/>
            <person name="Mavromatis K."/>
            <person name="Ivanova N."/>
            <person name="Markowitz V."/>
            <person name="Cheng J.-F."/>
            <person name="Hugenholtz P."/>
            <person name="Woyke T."/>
            <person name="Wu D."/>
            <person name="Gronow S."/>
            <person name="Wellnitz S."/>
            <person name="Brambilla E."/>
            <person name="Klenk H.-P."/>
            <person name="Eisen J.A."/>
        </authorList>
    </citation>
    <scope>NUCLEOTIDE SEQUENCE [LARGE SCALE GENOMIC DNA]</scope>
    <source>
        <strain evidence="5 6">DSM 22815</strain>
    </source>
</reference>
<dbReference type="EMBL" id="CM001376">
    <property type="protein sequence ID" value="EHM12775.1"/>
    <property type="molecule type" value="Genomic_DNA"/>
</dbReference>
<dbReference type="RefSeq" id="WP_008522538.1">
    <property type="nucleotide sequence ID" value="NZ_CM001376.1"/>
</dbReference>
<dbReference type="PANTHER" id="PTHR42953:SF3">
    <property type="entry name" value="HIGH-AFFINITY ZINC UPTAKE SYSTEM PROTEIN ZNUA"/>
    <property type="match status" value="1"/>
</dbReference>
<dbReference type="PANTHER" id="PTHR42953">
    <property type="entry name" value="HIGH-AFFINITY ZINC UPTAKE SYSTEM PROTEIN ZNUA-RELATED"/>
    <property type="match status" value="1"/>
</dbReference>
<gene>
    <name evidence="5" type="ORF">JonanDRAFT_0356</name>
</gene>
<feature type="signal peptide" evidence="4">
    <location>
        <begin position="1"/>
        <end position="20"/>
    </location>
</feature>
<keyword evidence="2" id="KW-0813">Transport</keyword>
<evidence type="ECO:0000313" key="6">
    <source>
        <dbReference type="Proteomes" id="UP000003806"/>
    </source>
</evidence>
<evidence type="ECO:0000256" key="1">
    <source>
        <dbReference type="ARBA" id="ARBA00011028"/>
    </source>
</evidence>
<dbReference type="Pfam" id="PF01297">
    <property type="entry name" value="ZnuA"/>
    <property type="match status" value="1"/>
</dbReference>
<evidence type="ECO:0000256" key="2">
    <source>
        <dbReference type="ARBA" id="ARBA00022448"/>
    </source>
</evidence>
<evidence type="ECO:0000256" key="4">
    <source>
        <dbReference type="SAM" id="SignalP"/>
    </source>
</evidence>
<dbReference type="Gene3D" id="3.40.50.1980">
    <property type="entry name" value="Nitrogenase molybdenum iron protein domain"/>
    <property type="match status" value="3"/>
</dbReference>
<feature type="chain" id="PRO_5003541412" evidence="4">
    <location>
        <begin position="21"/>
        <end position="364"/>
    </location>
</feature>
<keyword evidence="3 4" id="KW-0732">Signal</keyword>
<name>H0UIY1_9BACT</name>
<dbReference type="GO" id="GO:0007155">
    <property type="term" value="P:cell adhesion"/>
    <property type="evidence" value="ECO:0007669"/>
    <property type="project" value="InterPro"/>
</dbReference>
<dbReference type="InterPro" id="IPR006129">
    <property type="entry name" value="AdhesinB"/>
</dbReference>
<proteinExistence type="inferred from homology"/>
<dbReference type="Proteomes" id="UP000003806">
    <property type="component" value="Chromosome"/>
</dbReference>
<dbReference type="InterPro" id="IPR006127">
    <property type="entry name" value="ZnuA-like"/>
</dbReference>
<protein>
    <submittedName>
        <fullName evidence="5">ABC-type Zn2+ transport system, periplasmic component/surface adhesin</fullName>
    </submittedName>
</protein>
<dbReference type="HOGENOM" id="CLU_016838_1_0_0"/>
<comment type="similarity">
    <text evidence="1">Belongs to the bacterial solute-binding protein 9 family.</text>
</comment>
<organism evidence="5 6">
    <name type="scientific">Jonquetella anthropi DSM 22815</name>
    <dbReference type="NCBI Taxonomy" id="885272"/>
    <lineage>
        <taxon>Bacteria</taxon>
        <taxon>Thermotogati</taxon>
        <taxon>Synergistota</taxon>
        <taxon>Synergistia</taxon>
        <taxon>Synergistales</taxon>
        <taxon>Dethiosulfovibrionaceae</taxon>
        <taxon>Jonquetella</taxon>
    </lineage>
</organism>
<evidence type="ECO:0000256" key="3">
    <source>
        <dbReference type="ARBA" id="ARBA00022729"/>
    </source>
</evidence>
<keyword evidence="6" id="KW-1185">Reference proteome</keyword>